<name>A0A9D4RNN6_DREPO</name>
<organism evidence="1 2">
    <name type="scientific">Dreissena polymorpha</name>
    <name type="common">Zebra mussel</name>
    <name type="synonym">Mytilus polymorpha</name>
    <dbReference type="NCBI Taxonomy" id="45954"/>
    <lineage>
        <taxon>Eukaryota</taxon>
        <taxon>Metazoa</taxon>
        <taxon>Spiralia</taxon>
        <taxon>Lophotrochozoa</taxon>
        <taxon>Mollusca</taxon>
        <taxon>Bivalvia</taxon>
        <taxon>Autobranchia</taxon>
        <taxon>Heteroconchia</taxon>
        <taxon>Euheterodonta</taxon>
        <taxon>Imparidentia</taxon>
        <taxon>Neoheterodontei</taxon>
        <taxon>Myida</taxon>
        <taxon>Dreissenoidea</taxon>
        <taxon>Dreissenidae</taxon>
        <taxon>Dreissena</taxon>
    </lineage>
</organism>
<reference evidence="1" key="1">
    <citation type="journal article" date="2019" name="bioRxiv">
        <title>The Genome of the Zebra Mussel, Dreissena polymorpha: A Resource for Invasive Species Research.</title>
        <authorList>
            <person name="McCartney M.A."/>
            <person name="Auch B."/>
            <person name="Kono T."/>
            <person name="Mallez S."/>
            <person name="Zhang Y."/>
            <person name="Obille A."/>
            <person name="Becker A."/>
            <person name="Abrahante J.E."/>
            <person name="Garbe J."/>
            <person name="Badalamenti J.P."/>
            <person name="Herman A."/>
            <person name="Mangelson H."/>
            <person name="Liachko I."/>
            <person name="Sullivan S."/>
            <person name="Sone E.D."/>
            <person name="Koren S."/>
            <person name="Silverstein K.A.T."/>
            <person name="Beckman K.B."/>
            <person name="Gohl D.M."/>
        </authorList>
    </citation>
    <scope>NUCLEOTIDE SEQUENCE</scope>
    <source>
        <strain evidence="1">Duluth1</strain>
        <tissue evidence="1">Whole animal</tissue>
    </source>
</reference>
<accession>A0A9D4RNN6</accession>
<dbReference type="Proteomes" id="UP000828390">
    <property type="component" value="Unassembled WGS sequence"/>
</dbReference>
<sequence>MRTNQILDSKLAPVSASRVPGHVLGVTLSGYGHTGVNDLRGRMANIGNLCASTRGLVTLGSA</sequence>
<comment type="caution">
    <text evidence="1">The sequence shown here is derived from an EMBL/GenBank/DDBJ whole genome shotgun (WGS) entry which is preliminary data.</text>
</comment>
<protein>
    <submittedName>
        <fullName evidence="1">Uncharacterized protein</fullName>
    </submittedName>
</protein>
<dbReference type="AlphaFoldDB" id="A0A9D4RNN6"/>
<gene>
    <name evidence="1" type="ORF">DPMN_036257</name>
</gene>
<evidence type="ECO:0000313" key="1">
    <source>
        <dbReference type="EMBL" id="KAH3873032.1"/>
    </source>
</evidence>
<evidence type="ECO:0000313" key="2">
    <source>
        <dbReference type="Proteomes" id="UP000828390"/>
    </source>
</evidence>
<keyword evidence="2" id="KW-1185">Reference proteome</keyword>
<reference evidence="1" key="2">
    <citation type="submission" date="2020-11" db="EMBL/GenBank/DDBJ databases">
        <authorList>
            <person name="McCartney M.A."/>
            <person name="Auch B."/>
            <person name="Kono T."/>
            <person name="Mallez S."/>
            <person name="Becker A."/>
            <person name="Gohl D.M."/>
            <person name="Silverstein K.A.T."/>
            <person name="Koren S."/>
            <person name="Bechman K.B."/>
            <person name="Herman A."/>
            <person name="Abrahante J.E."/>
            <person name="Garbe J."/>
        </authorList>
    </citation>
    <scope>NUCLEOTIDE SEQUENCE</scope>
    <source>
        <strain evidence="1">Duluth1</strain>
        <tissue evidence="1">Whole animal</tissue>
    </source>
</reference>
<dbReference type="EMBL" id="JAIWYP010000002">
    <property type="protein sequence ID" value="KAH3873032.1"/>
    <property type="molecule type" value="Genomic_DNA"/>
</dbReference>
<proteinExistence type="predicted"/>